<feature type="transmembrane region" description="Helical" evidence="1">
    <location>
        <begin position="35"/>
        <end position="52"/>
    </location>
</feature>
<feature type="transmembrane region" description="Helical" evidence="1">
    <location>
        <begin position="124"/>
        <end position="141"/>
    </location>
</feature>
<gene>
    <name evidence="3" type="ORF">IAB04_03945</name>
</gene>
<comment type="caution">
    <text evidence="3">The sequence shown here is derived from an EMBL/GenBank/DDBJ whole genome shotgun (WGS) entry which is preliminary data.</text>
</comment>
<dbReference type="EMBL" id="DVND01000105">
    <property type="protein sequence ID" value="HIU48490.1"/>
    <property type="molecule type" value="Genomic_DNA"/>
</dbReference>
<keyword evidence="1" id="KW-1133">Transmembrane helix</keyword>
<dbReference type="NCBIfam" id="NF037970">
    <property type="entry name" value="vanZ_1"/>
    <property type="match status" value="1"/>
</dbReference>
<feature type="domain" description="VanZ-like" evidence="2">
    <location>
        <begin position="8"/>
        <end position="140"/>
    </location>
</feature>
<proteinExistence type="predicted"/>
<reference evidence="3" key="2">
    <citation type="journal article" date="2021" name="PeerJ">
        <title>Extensive microbial diversity within the chicken gut microbiome revealed by metagenomics and culture.</title>
        <authorList>
            <person name="Gilroy R."/>
            <person name="Ravi A."/>
            <person name="Getino M."/>
            <person name="Pursley I."/>
            <person name="Horton D.L."/>
            <person name="Alikhan N.F."/>
            <person name="Baker D."/>
            <person name="Gharbi K."/>
            <person name="Hall N."/>
            <person name="Watson M."/>
            <person name="Adriaenssens E.M."/>
            <person name="Foster-Nyarko E."/>
            <person name="Jarju S."/>
            <person name="Secka A."/>
            <person name="Antonio M."/>
            <person name="Oren A."/>
            <person name="Chaudhuri R.R."/>
            <person name="La Ragione R."/>
            <person name="Hildebrand F."/>
            <person name="Pallen M.J."/>
        </authorList>
    </citation>
    <scope>NUCLEOTIDE SEQUENCE</scope>
    <source>
        <strain evidence="3">ChiSjej4B22-9803</strain>
    </source>
</reference>
<reference evidence="3" key="1">
    <citation type="submission" date="2020-10" db="EMBL/GenBank/DDBJ databases">
        <authorList>
            <person name="Gilroy R."/>
        </authorList>
    </citation>
    <scope>NUCLEOTIDE SEQUENCE</scope>
    <source>
        <strain evidence="3">ChiSjej4B22-9803</strain>
    </source>
</reference>
<dbReference type="Pfam" id="PF04892">
    <property type="entry name" value="VanZ"/>
    <property type="match status" value="1"/>
</dbReference>
<keyword evidence="1" id="KW-0472">Membrane</keyword>
<keyword evidence="1" id="KW-0812">Transmembrane</keyword>
<accession>A0A9D1LUQ4</accession>
<protein>
    <submittedName>
        <fullName evidence="3">VanZ family protein</fullName>
    </submittedName>
</protein>
<name>A0A9D1LUQ4_9FIRM</name>
<evidence type="ECO:0000259" key="2">
    <source>
        <dbReference type="Pfam" id="PF04892"/>
    </source>
</evidence>
<organism evidence="3 4">
    <name type="scientific">Candidatus Avimonoglobus intestinipullorum</name>
    <dbReference type="NCBI Taxonomy" id="2840699"/>
    <lineage>
        <taxon>Bacteria</taxon>
        <taxon>Bacillati</taxon>
        <taxon>Bacillota</taxon>
        <taxon>Clostridia</taxon>
        <taxon>Eubacteriales</taxon>
        <taxon>Candidatus Avimonoglobus</taxon>
    </lineage>
</organism>
<dbReference type="AlphaFoldDB" id="A0A9D1LUQ4"/>
<evidence type="ECO:0000313" key="4">
    <source>
        <dbReference type="Proteomes" id="UP000824111"/>
    </source>
</evidence>
<feature type="transmembrane region" description="Helical" evidence="1">
    <location>
        <begin position="6"/>
        <end position="23"/>
    </location>
</feature>
<evidence type="ECO:0000313" key="3">
    <source>
        <dbReference type="EMBL" id="HIU48490.1"/>
    </source>
</evidence>
<dbReference type="Proteomes" id="UP000824111">
    <property type="component" value="Unassembled WGS sequence"/>
</dbReference>
<feature type="transmembrane region" description="Helical" evidence="1">
    <location>
        <begin position="64"/>
        <end position="83"/>
    </location>
</feature>
<sequence>MKSRSIVFLILVIVLTAFIFSNSMQDAQTSSGQSGLFVALLEQFMGIFGAAVPQDAAVTIVRKGAHVAEFFLLGLCWGGVFLAQGARFLGKVIYVLFAGLLTACCDELIQMFSDGRGSMVSDVFVDFSGVVLAALLCLLIARLRDRKRGRRHGSIH</sequence>
<dbReference type="InterPro" id="IPR006976">
    <property type="entry name" value="VanZ-like"/>
</dbReference>
<evidence type="ECO:0000256" key="1">
    <source>
        <dbReference type="SAM" id="Phobius"/>
    </source>
</evidence>